<comment type="caution">
    <text evidence="2">The sequence shown here is derived from an EMBL/GenBank/DDBJ whole genome shotgun (WGS) entry which is preliminary data.</text>
</comment>
<evidence type="ECO:0000313" key="3">
    <source>
        <dbReference type="Proteomes" id="UP001454036"/>
    </source>
</evidence>
<dbReference type="InterPro" id="IPR013103">
    <property type="entry name" value="RVT_2"/>
</dbReference>
<gene>
    <name evidence="2" type="ORF">LIER_18016</name>
</gene>
<proteinExistence type="predicted"/>
<dbReference type="EMBL" id="BAABME010004273">
    <property type="protein sequence ID" value="GAA0161780.1"/>
    <property type="molecule type" value="Genomic_DNA"/>
</dbReference>
<name>A0AAV3QGL0_LITER</name>
<dbReference type="Pfam" id="PF07727">
    <property type="entry name" value="RVT_2"/>
    <property type="match status" value="1"/>
</dbReference>
<dbReference type="AlphaFoldDB" id="A0AAV3QGL0"/>
<reference evidence="2 3" key="1">
    <citation type="submission" date="2024-01" db="EMBL/GenBank/DDBJ databases">
        <title>The complete chloroplast genome sequence of Lithospermum erythrorhizon: insights into the phylogenetic relationship among Boraginaceae species and the maternal lineages of purple gromwells.</title>
        <authorList>
            <person name="Okada T."/>
            <person name="Watanabe K."/>
        </authorList>
    </citation>
    <scope>NUCLEOTIDE SEQUENCE [LARGE SCALE GENOMIC DNA]</scope>
</reference>
<dbReference type="Proteomes" id="UP001454036">
    <property type="component" value="Unassembled WGS sequence"/>
</dbReference>
<protein>
    <recommendedName>
        <fullName evidence="1">Reverse transcriptase Ty1/copia-type domain-containing protein</fullName>
    </recommendedName>
</protein>
<keyword evidence="3" id="KW-1185">Reference proteome</keyword>
<organism evidence="2 3">
    <name type="scientific">Lithospermum erythrorhizon</name>
    <name type="common">Purple gromwell</name>
    <name type="synonym">Lithospermum officinale var. erythrorhizon</name>
    <dbReference type="NCBI Taxonomy" id="34254"/>
    <lineage>
        <taxon>Eukaryota</taxon>
        <taxon>Viridiplantae</taxon>
        <taxon>Streptophyta</taxon>
        <taxon>Embryophyta</taxon>
        <taxon>Tracheophyta</taxon>
        <taxon>Spermatophyta</taxon>
        <taxon>Magnoliopsida</taxon>
        <taxon>eudicotyledons</taxon>
        <taxon>Gunneridae</taxon>
        <taxon>Pentapetalae</taxon>
        <taxon>asterids</taxon>
        <taxon>lamiids</taxon>
        <taxon>Boraginales</taxon>
        <taxon>Boraginaceae</taxon>
        <taxon>Boraginoideae</taxon>
        <taxon>Lithospermeae</taxon>
        <taxon>Lithospermum</taxon>
    </lineage>
</organism>
<sequence length="90" mass="10481">MQEELIQFDKNDVWELVPRPPRCNVIGTKWIFKNKMDESGNVTRNKARLVAQGYTYIEGIDFEETFASVARLEAIRLLISIACLLKFKLF</sequence>
<evidence type="ECO:0000313" key="2">
    <source>
        <dbReference type="EMBL" id="GAA0161780.1"/>
    </source>
</evidence>
<feature type="domain" description="Reverse transcriptase Ty1/copia-type" evidence="1">
    <location>
        <begin position="11"/>
        <end position="83"/>
    </location>
</feature>
<evidence type="ECO:0000259" key="1">
    <source>
        <dbReference type="Pfam" id="PF07727"/>
    </source>
</evidence>
<accession>A0AAV3QGL0</accession>